<dbReference type="EMBL" id="DF973124">
    <property type="protein sequence ID" value="GAU12582.1"/>
    <property type="molecule type" value="Genomic_DNA"/>
</dbReference>
<protein>
    <submittedName>
        <fullName evidence="2">Uncharacterized protein</fullName>
    </submittedName>
</protein>
<feature type="compositionally biased region" description="Acidic residues" evidence="1">
    <location>
        <begin position="108"/>
        <end position="127"/>
    </location>
</feature>
<dbReference type="AlphaFoldDB" id="A0A2Z6LGR7"/>
<keyword evidence="3" id="KW-1185">Reference proteome</keyword>
<feature type="compositionally biased region" description="Polar residues" evidence="1">
    <location>
        <begin position="130"/>
        <end position="142"/>
    </location>
</feature>
<gene>
    <name evidence="2" type="ORF">TSUD_131920</name>
</gene>
<sequence>MTSNYNSNTPLSDITEMVINRHVYNIDRGQNSVNSSLLGRKPIQLNEAVHGSNFQINLGRKFDAVTTISLPTTAAASIHPSFSTKRKTTTSEVIDEGVSQNIEFSSSSDDDAFECGSESEIDDDNEATVEGSSLTIANLPQG</sequence>
<organism evidence="2 3">
    <name type="scientific">Trifolium subterraneum</name>
    <name type="common">Subterranean clover</name>
    <dbReference type="NCBI Taxonomy" id="3900"/>
    <lineage>
        <taxon>Eukaryota</taxon>
        <taxon>Viridiplantae</taxon>
        <taxon>Streptophyta</taxon>
        <taxon>Embryophyta</taxon>
        <taxon>Tracheophyta</taxon>
        <taxon>Spermatophyta</taxon>
        <taxon>Magnoliopsida</taxon>
        <taxon>eudicotyledons</taxon>
        <taxon>Gunneridae</taxon>
        <taxon>Pentapetalae</taxon>
        <taxon>rosids</taxon>
        <taxon>fabids</taxon>
        <taxon>Fabales</taxon>
        <taxon>Fabaceae</taxon>
        <taxon>Papilionoideae</taxon>
        <taxon>50 kb inversion clade</taxon>
        <taxon>NPAAA clade</taxon>
        <taxon>Hologalegina</taxon>
        <taxon>IRL clade</taxon>
        <taxon>Trifolieae</taxon>
        <taxon>Trifolium</taxon>
    </lineage>
</organism>
<dbReference type="Proteomes" id="UP000242715">
    <property type="component" value="Unassembled WGS sequence"/>
</dbReference>
<proteinExistence type="predicted"/>
<name>A0A2Z6LGR7_TRISU</name>
<evidence type="ECO:0000256" key="1">
    <source>
        <dbReference type="SAM" id="MobiDB-lite"/>
    </source>
</evidence>
<evidence type="ECO:0000313" key="3">
    <source>
        <dbReference type="Proteomes" id="UP000242715"/>
    </source>
</evidence>
<evidence type="ECO:0000313" key="2">
    <source>
        <dbReference type="EMBL" id="GAU12582.1"/>
    </source>
</evidence>
<feature type="region of interest" description="Disordered" evidence="1">
    <location>
        <begin position="103"/>
        <end position="142"/>
    </location>
</feature>
<accession>A0A2Z6LGR7</accession>
<reference evidence="3" key="1">
    <citation type="journal article" date="2017" name="Front. Plant Sci.">
        <title>Climate Clever Clovers: New Paradigm to Reduce the Environmental Footprint of Ruminants by Breeding Low Methanogenic Forages Utilizing Haplotype Variation.</title>
        <authorList>
            <person name="Kaur P."/>
            <person name="Appels R."/>
            <person name="Bayer P.E."/>
            <person name="Keeble-Gagnere G."/>
            <person name="Wang J."/>
            <person name="Hirakawa H."/>
            <person name="Shirasawa K."/>
            <person name="Vercoe P."/>
            <person name="Stefanova K."/>
            <person name="Durmic Z."/>
            <person name="Nichols P."/>
            <person name="Revell C."/>
            <person name="Isobe S.N."/>
            <person name="Edwards D."/>
            <person name="Erskine W."/>
        </authorList>
    </citation>
    <scope>NUCLEOTIDE SEQUENCE [LARGE SCALE GENOMIC DNA]</scope>
    <source>
        <strain evidence="3">cv. Daliak</strain>
    </source>
</reference>